<reference evidence="2 3" key="1">
    <citation type="journal article" date="2020" name="IScience">
        <title>Genome Sequencing of the Endangered Kingdonia uniflora (Circaeasteraceae, Ranunculales) Reveals Potential Mechanisms of Evolutionary Specialization.</title>
        <authorList>
            <person name="Sun Y."/>
            <person name="Deng T."/>
            <person name="Zhang A."/>
            <person name="Moore M.J."/>
            <person name="Landis J.B."/>
            <person name="Lin N."/>
            <person name="Zhang H."/>
            <person name="Zhang X."/>
            <person name="Huang J."/>
            <person name="Zhang X."/>
            <person name="Sun H."/>
            <person name="Wang H."/>
        </authorList>
    </citation>
    <scope>NUCLEOTIDE SEQUENCE [LARGE SCALE GENOMIC DNA]</scope>
    <source>
        <strain evidence="2">TB1705</strain>
        <tissue evidence="2">Leaf</tissue>
    </source>
</reference>
<dbReference type="AlphaFoldDB" id="A0A7J7P1J4"/>
<keyword evidence="3" id="KW-1185">Reference proteome</keyword>
<dbReference type="Pfam" id="PF07734">
    <property type="entry name" value="FBA_1"/>
    <property type="match status" value="1"/>
</dbReference>
<gene>
    <name evidence="2" type="ORF">GIB67_027004</name>
</gene>
<protein>
    <recommendedName>
        <fullName evidence="1">F-box associated beta-propeller type 1 domain-containing protein</fullName>
    </recommendedName>
</protein>
<dbReference type="PANTHER" id="PTHR31672">
    <property type="entry name" value="BNACNNG10540D PROTEIN"/>
    <property type="match status" value="1"/>
</dbReference>
<feature type="domain" description="F-box associated beta-propeller type 1" evidence="1">
    <location>
        <begin position="114"/>
        <end position="226"/>
    </location>
</feature>
<dbReference type="InterPro" id="IPR017451">
    <property type="entry name" value="F-box-assoc_interact_dom"/>
</dbReference>
<dbReference type="Proteomes" id="UP000541444">
    <property type="component" value="Unassembled WGS sequence"/>
</dbReference>
<dbReference type="NCBIfam" id="TIGR01640">
    <property type="entry name" value="F_box_assoc_1"/>
    <property type="match status" value="1"/>
</dbReference>
<evidence type="ECO:0000259" key="1">
    <source>
        <dbReference type="Pfam" id="PF07734"/>
    </source>
</evidence>
<dbReference type="OrthoDB" id="1894463at2759"/>
<organism evidence="2 3">
    <name type="scientific">Kingdonia uniflora</name>
    <dbReference type="NCBI Taxonomy" id="39325"/>
    <lineage>
        <taxon>Eukaryota</taxon>
        <taxon>Viridiplantae</taxon>
        <taxon>Streptophyta</taxon>
        <taxon>Embryophyta</taxon>
        <taxon>Tracheophyta</taxon>
        <taxon>Spermatophyta</taxon>
        <taxon>Magnoliopsida</taxon>
        <taxon>Ranunculales</taxon>
        <taxon>Circaeasteraceae</taxon>
        <taxon>Kingdonia</taxon>
    </lineage>
</organism>
<dbReference type="EMBL" id="JACGCM010000347">
    <property type="protein sequence ID" value="KAF6173309.1"/>
    <property type="molecule type" value="Genomic_DNA"/>
</dbReference>
<dbReference type="InterPro" id="IPR006527">
    <property type="entry name" value="F-box-assoc_dom_typ1"/>
</dbReference>
<name>A0A7J7P1J4_9MAGN</name>
<proteinExistence type="predicted"/>
<sequence length="295" mass="33595">MHHIKATKPGNLNSPNGLLLFYENKYSNRIYCLEHDYNCYTFGNAVVVNPKIYPKLNFEVVGSCHGLICLSEEFYFDPIYVCNPVIGEYVRLPKAAKRTNYDIVSGLGFYQTLGSNTWRNLGDVSYPLYGKYSEAFVNGSLHWMTYKCVGCHFSELIISFDISIEEVIVVPPPPGYSEPSHYKDHSQSLGNLGGFLCLKDRLCGDDRLEIWIMKDYGVRSFWTKDYVICGQPSGLKNPFFPPHPLILLDSGNSVMQYNDTLGFYDPKSRTFKDFGIHKIPLRFKAIIHVGSFISL</sequence>
<dbReference type="InterPro" id="IPR050796">
    <property type="entry name" value="SCF_F-box_component"/>
</dbReference>
<comment type="caution">
    <text evidence="2">The sequence shown here is derived from an EMBL/GenBank/DDBJ whole genome shotgun (WGS) entry which is preliminary data.</text>
</comment>
<accession>A0A7J7P1J4</accession>
<dbReference type="PANTHER" id="PTHR31672:SF13">
    <property type="entry name" value="F-BOX PROTEIN CPR30-LIKE"/>
    <property type="match status" value="1"/>
</dbReference>
<evidence type="ECO:0000313" key="2">
    <source>
        <dbReference type="EMBL" id="KAF6173309.1"/>
    </source>
</evidence>
<evidence type="ECO:0000313" key="3">
    <source>
        <dbReference type="Proteomes" id="UP000541444"/>
    </source>
</evidence>